<dbReference type="AlphaFoldDB" id="B4CXB1"/>
<dbReference type="RefSeq" id="WP_006978528.1">
    <property type="nucleotide sequence ID" value="NZ_ABVL01000003.1"/>
</dbReference>
<evidence type="ECO:0000259" key="6">
    <source>
        <dbReference type="PROSITE" id="PS51160"/>
    </source>
</evidence>
<dbReference type="STRING" id="497964.CfE428DRAFT_1202"/>
<feature type="active site" evidence="4">
    <location>
        <position position="18"/>
    </location>
</feature>
<dbReference type="Gene3D" id="3.30.70.100">
    <property type="match status" value="1"/>
</dbReference>
<dbReference type="InterPro" id="IPR020456">
    <property type="entry name" value="Acylphosphatase"/>
</dbReference>
<evidence type="ECO:0000313" key="7">
    <source>
        <dbReference type="EMBL" id="EDY20909.1"/>
    </source>
</evidence>
<sequence>MIARQVFYEGRVQGVGFRFTCKQMARGYDVVGWVRNLSDGRVELQCSGDNDEVEGFLEAIAESELKSHIKGVTAIPIPPLVGAKGFDIVH</sequence>
<comment type="caution">
    <text evidence="7">The sequence shown here is derived from an EMBL/GenBank/DDBJ whole genome shotgun (WGS) entry which is preliminary data.</text>
</comment>
<evidence type="ECO:0000256" key="4">
    <source>
        <dbReference type="PROSITE-ProRule" id="PRU00520"/>
    </source>
</evidence>
<accession>B4CXB1</accession>
<dbReference type="InterPro" id="IPR017968">
    <property type="entry name" value="Acylphosphatase_CS"/>
</dbReference>
<evidence type="ECO:0000256" key="5">
    <source>
        <dbReference type="RuleBase" id="RU004168"/>
    </source>
</evidence>
<dbReference type="PANTHER" id="PTHR47268:SF4">
    <property type="entry name" value="ACYLPHOSPHATASE"/>
    <property type="match status" value="1"/>
</dbReference>
<dbReference type="PROSITE" id="PS00151">
    <property type="entry name" value="ACYLPHOSPHATASE_2"/>
    <property type="match status" value="1"/>
</dbReference>
<dbReference type="EMBL" id="ABVL01000003">
    <property type="protein sequence ID" value="EDY20909.1"/>
    <property type="molecule type" value="Genomic_DNA"/>
</dbReference>
<dbReference type="PROSITE" id="PS51160">
    <property type="entry name" value="ACYLPHOSPHATASE_3"/>
    <property type="match status" value="1"/>
</dbReference>
<protein>
    <recommendedName>
        <fullName evidence="2 4">acylphosphatase</fullName>
        <ecNumber evidence="2 4">3.6.1.7</ecNumber>
    </recommendedName>
</protein>
<name>B4CXB1_9BACT</name>
<reference evidence="7 8" key="1">
    <citation type="journal article" date="2011" name="J. Bacteriol.">
        <title>Genome sequence of Chthoniobacter flavus Ellin428, an aerobic heterotrophic soil bacterium.</title>
        <authorList>
            <person name="Kant R."/>
            <person name="van Passel M.W."/>
            <person name="Palva A."/>
            <person name="Lucas S."/>
            <person name="Lapidus A."/>
            <person name="Glavina Del Rio T."/>
            <person name="Dalin E."/>
            <person name="Tice H."/>
            <person name="Bruce D."/>
            <person name="Goodwin L."/>
            <person name="Pitluck S."/>
            <person name="Larimer F.W."/>
            <person name="Land M.L."/>
            <person name="Hauser L."/>
            <person name="Sangwan P."/>
            <person name="de Vos W.M."/>
            <person name="Janssen P.H."/>
            <person name="Smidt H."/>
        </authorList>
    </citation>
    <scope>NUCLEOTIDE SEQUENCE [LARGE SCALE GENOMIC DNA]</scope>
    <source>
        <strain evidence="7 8">Ellin428</strain>
    </source>
</reference>
<dbReference type="FunCoup" id="B4CXB1">
    <property type="interactions" value="308"/>
</dbReference>
<comment type="similarity">
    <text evidence="1 5">Belongs to the acylphosphatase family.</text>
</comment>
<dbReference type="InterPro" id="IPR001792">
    <property type="entry name" value="Acylphosphatase-like_dom"/>
</dbReference>
<dbReference type="Proteomes" id="UP000005824">
    <property type="component" value="Unassembled WGS sequence"/>
</dbReference>
<comment type="catalytic activity">
    <reaction evidence="3 4">
        <text>an acyl phosphate + H2O = a carboxylate + phosphate + H(+)</text>
        <dbReference type="Rhea" id="RHEA:14965"/>
        <dbReference type="ChEBI" id="CHEBI:15377"/>
        <dbReference type="ChEBI" id="CHEBI:15378"/>
        <dbReference type="ChEBI" id="CHEBI:29067"/>
        <dbReference type="ChEBI" id="CHEBI:43474"/>
        <dbReference type="ChEBI" id="CHEBI:59918"/>
        <dbReference type="EC" id="3.6.1.7"/>
    </reaction>
</comment>
<dbReference type="PANTHER" id="PTHR47268">
    <property type="entry name" value="ACYLPHOSPHATASE"/>
    <property type="match status" value="1"/>
</dbReference>
<gene>
    <name evidence="7" type="ORF">CfE428DRAFT_1202</name>
</gene>
<dbReference type="InParanoid" id="B4CXB1"/>
<proteinExistence type="inferred from homology"/>
<evidence type="ECO:0000256" key="2">
    <source>
        <dbReference type="ARBA" id="ARBA00012150"/>
    </source>
</evidence>
<feature type="domain" description="Acylphosphatase-like" evidence="6">
    <location>
        <begin position="3"/>
        <end position="90"/>
    </location>
</feature>
<evidence type="ECO:0000256" key="3">
    <source>
        <dbReference type="ARBA" id="ARBA00047645"/>
    </source>
</evidence>
<dbReference type="GO" id="GO:0003998">
    <property type="term" value="F:acylphosphatase activity"/>
    <property type="evidence" value="ECO:0007669"/>
    <property type="project" value="UniProtKB-EC"/>
</dbReference>
<dbReference type="EC" id="3.6.1.7" evidence="2 4"/>
<organism evidence="7 8">
    <name type="scientific">Chthoniobacter flavus Ellin428</name>
    <dbReference type="NCBI Taxonomy" id="497964"/>
    <lineage>
        <taxon>Bacteria</taxon>
        <taxon>Pseudomonadati</taxon>
        <taxon>Verrucomicrobiota</taxon>
        <taxon>Spartobacteria</taxon>
        <taxon>Chthoniobacterales</taxon>
        <taxon>Chthoniobacteraceae</taxon>
        <taxon>Chthoniobacter</taxon>
    </lineage>
</organism>
<dbReference type="eggNOG" id="COG1254">
    <property type="taxonomic scope" value="Bacteria"/>
</dbReference>
<evidence type="ECO:0000256" key="1">
    <source>
        <dbReference type="ARBA" id="ARBA00005614"/>
    </source>
</evidence>
<evidence type="ECO:0000313" key="8">
    <source>
        <dbReference type="Proteomes" id="UP000005824"/>
    </source>
</evidence>
<keyword evidence="4" id="KW-0378">Hydrolase</keyword>
<dbReference type="SUPFAM" id="SSF54975">
    <property type="entry name" value="Acylphosphatase/BLUF domain-like"/>
    <property type="match status" value="1"/>
</dbReference>
<dbReference type="Pfam" id="PF00708">
    <property type="entry name" value="Acylphosphatase"/>
    <property type="match status" value="1"/>
</dbReference>
<dbReference type="InterPro" id="IPR036046">
    <property type="entry name" value="Acylphosphatase-like_dom_sf"/>
</dbReference>
<keyword evidence="8" id="KW-1185">Reference proteome</keyword>
<feature type="active site" evidence="4">
    <location>
        <position position="36"/>
    </location>
</feature>